<protein>
    <submittedName>
        <fullName evidence="4">cAMP-specific 3',5'-cyclic phosphodiesterase 4C</fullName>
    </submittedName>
</protein>
<keyword evidence="2" id="KW-0378">Hydrolase</keyword>
<keyword evidence="1" id="KW-0479">Metal-binding</keyword>
<dbReference type="AlphaFoldDB" id="A0AAD3RIQ9"/>
<evidence type="ECO:0000256" key="2">
    <source>
        <dbReference type="ARBA" id="ARBA00022801"/>
    </source>
</evidence>
<dbReference type="GO" id="GO:0007165">
    <property type="term" value="P:signal transduction"/>
    <property type="evidence" value="ECO:0007669"/>
    <property type="project" value="InterPro"/>
</dbReference>
<evidence type="ECO:0000313" key="4">
    <source>
        <dbReference type="EMBL" id="GLD71954.1"/>
    </source>
</evidence>
<dbReference type="EMBL" id="BRZM01000812">
    <property type="protein sequence ID" value="GLD71954.1"/>
    <property type="molecule type" value="Genomic_DNA"/>
</dbReference>
<feature type="domain" description="PDEase" evidence="3">
    <location>
        <begin position="24"/>
        <end position="148"/>
    </location>
</feature>
<dbReference type="Proteomes" id="UP001279410">
    <property type="component" value="Unassembled WGS sequence"/>
</dbReference>
<evidence type="ECO:0000313" key="5">
    <source>
        <dbReference type="Proteomes" id="UP001279410"/>
    </source>
</evidence>
<dbReference type="Pfam" id="PF00233">
    <property type="entry name" value="PDEase_I"/>
    <property type="match status" value="1"/>
</dbReference>
<comment type="caution">
    <text evidence="4">The sequence shown here is derived from an EMBL/GenBank/DDBJ whole genome shotgun (WGS) entry which is preliminary data.</text>
</comment>
<dbReference type="InterPro" id="IPR036971">
    <property type="entry name" value="PDEase_catalytic_dom_sf"/>
</dbReference>
<dbReference type="InterPro" id="IPR002073">
    <property type="entry name" value="PDEase_catalytic_dom"/>
</dbReference>
<dbReference type="GO" id="GO:0004114">
    <property type="term" value="F:3',5'-cyclic-nucleotide phosphodiesterase activity"/>
    <property type="evidence" value="ECO:0007669"/>
    <property type="project" value="InterPro"/>
</dbReference>
<gene>
    <name evidence="4" type="ORF">AKAME5_002327800</name>
</gene>
<sequence>MCGRLRPELALMHRLPWCWRTTTWSVGFKLCRRTTVTSFRTLSKTEAHMRKSHDMVLATDMSKHEPITDLKTMVETKKVQSSVLLLDNYSDRDTGTVQTLSNPTKPLELYRQWTDFHIMVSFSPRGQERDGMEISLMCDKHNASIEKLNRWRPANATYGQKESTDQNFDYMLKILIIGNSSVGKTSSFPWQMTHSHQPCEHVWHRLQGQDLIYRNDKRIKLQLGRK</sequence>
<dbReference type="GO" id="GO:0046872">
    <property type="term" value="F:metal ion binding"/>
    <property type="evidence" value="ECO:0007669"/>
    <property type="project" value="UniProtKB-KW"/>
</dbReference>
<dbReference type="PANTHER" id="PTHR11347">
    <property type="entry name" value="CYCLIC NUCLEOTIDE PHOSPHODIESTERASE"/>
    <property type="match status" value="1"/>
</dbReference>
<reference evidence="4" key="1">
    <citation type="submission" date="2022-08" db="EMBL/GenBank/DDBJ databases">
        <title>Genome sequencing of akame (Lates japonicus).</title>
        <authorList>
            <person name="Hashiguchi Y."/>
            <person name="Takahashi H."/>
        </authorList>
    </citation>
    <scope>NUCLEOTIDE SEQUENCE</scope>
    <source>
        <strain evidence="4">Kochi</strain>
    </source>
</reference>
<dbReference type="Gene3D" id="1.10.1300.10">
    <property type="entry name" value="3'5'-cyclic nucleotide phosphodiesterase, catalytic domain"/>
    <property type="match status" value="1"/>
</dbReference>
<evidence type="ECO:0000256" key="1">
    <source>
        <dbReference type="ARBA" id="ARBA00022723"/>
    </source>
</evidence>
<name>A0AAD3RIQ9_LATJO</name>
<organism evidence="4 5">
    <name type="scientific">Lates japonicus</name>
    <name type="common">Japanese lates</name>
    <dbReference type="NCBI Taxonomy" id="270547"/>
    <lineage>
        <taxon>Eukaryota</taxon>
        <taxon>Metazoa</taxon>
        <taxon>Chordata</taxon>
        <taxon>Craniata</taxon>
        <taxon>Vertebrata</taxon>
        <taxon>Euteleostomi</taxon>
        <taxon>Actinopterygii</taxon>
        <taxon>Neopterygii</taxon>
        <taxon>Teleostei</taxon>
        <taxon>Neoteleostei</taxon>
        <taxon>Acanthomorphata</taxon>
        <taxon>Carangaria</taxon>
        <taxon>Carangaria incertae sedis</taxon>
        <taxon>Centropomidae</taxon>
        <taxon>Lates</taxon>
    </lineage>
</organism>
<evidence type="ECO:0000259" key="3">
    <source>
        <dbReference type="Pfam" id="PF00233"/>
    </source>
</evidence>
<proteinExistence type="predicted"/>
<dbReference type="SUPFAM" id="SSF109604">
    <property type="entry name" value="HD-domain/PDEase-like"/>
    <property type="match status" value="1"/>
</dbReference>
<keyword evidence="5" id="KW-1185">Reference proteome</keyword>
<accession>A0AAD3RIQ9</accession>